<gene>
    <name evidence="1" type="ORF">JZ751_005717</name>
</gene>
<reference evidence="1" key="1">
    <citation type="thesis" date="2021" institute="BYU ScholarsArchive" country="Provo, UT, USA">
        <title>Applications of and Algorithms for Genome Assembly and Genomic Analyses with an Emphasis on Marine Teleosts.</title>
        <authorList>
            <person name="Pickett B.D."/>
        </authorList>
    </citation>
    <scope>NUCLEOTIDE SEQUENCE</scope>
    <source>
        <strain evidence="1">HI-2016</strain>
    </source>
</reference>
<dbReference type="AlphaFoldDB" id="A0A8T2NBI4"/>
<name>A0A8T2NBI4_9TELE</name>
<comment type="caution">
    <text evidence="1">The sequence shown here is derived from an EMBL/GenBank/DDBJ whole genome shotgun (WGS) entry which is preliminary data.</text>
</comment>
<evidence type="ECO:0000313" key="2">
    <source>
        <dbReference type="Proteomes" id="UP000824540"/>
    </source>
</evidence>
<protein>
    <submittedName>
        <fullName evidence="1">Uncharacterized protein</fullName>
    </submittedName>
</protein>
<keyword evidence="2" id="KW-1185">Reference proteome</keyword>
<dbReference type="Proteomes" id="UP000824540">
    <property type="component" value="Unassembled WGS sequence"/>
</dbReference>
<accession>A0A8T2NBI4</accession>
<proteinExistence type="predicted"/>
<sequence>MGNGSRLLPSILNWQSTSGRLPELHQAAASLKQGTVFRAAMAAGTRLLPKRALLHLRDLYLRPEGSRVKR</sequence>
<dbReference type="EMBL" id="JAFBMS010000130">
    <property type="protein sequence ID" value="KAG9335042.1"/>
    <property type="molecule type" value="Genomic_DNA"/>
</dbReference>
<evidence type="ECO:0000313" key="1">
    <source>
        <dbReference type="EMBL" id="KAG9335042.1"/>
    </source>
</evidence>
<organism evidence="1 2">
    <name type="scientific">Albula glossodonta</name>
    <name type="common">roundjaw bonefish</name>
    <dbReference type="NCBI Taxonomy" id="121402"/>
    <lineage>
        <taxon>Eukaryota</taxon>
        <taxon>Metazoa</taxon>
        <taxon>Chordata</taxon>
        <taxon>Craniata</taxon>
        <taxon>Vertebrata</taxon>
        <taxon>Euteleostomi</taxon>
        <taxon>Actinopterygii</taxon>
        <taxon>Neopterygii</taxon>
        <taxon>Teleostei</taxon>
        <taxon>Albuliformes</taxon>
        <taxon>Albulidae</taxon>
        <taxon>Albula</taxon>
    </lineage>
</organism>